<evidence type="ECO:0000256" key="7">
    <source>
        <dbReference type="ARBA" id="ARBA00022490"/>
    </source>
</evidence>
<evidence type="ECO:0000256" key="3">
    <source>
        <dbReference type="ARBA" id="ARBA00010088"/>
    </source>
</evidence>
<dbReference type="InterPro" id="IPR000073">
    <property type="entry name" value="AB_hydrolase_1"/>
</dbReference>
<dbReference type="Proteomes" id="UP000036097">
    <property type="component" value="Unassembled WGS sequence"/>
</dbReference>
<keyword evidence="6" id="KW-0031">Aminopeptidase</keyword>
<dbReference type="AlphaFoldDB" id="A0A0J1GUW6"/>
<dbReference type="EC" id="3.4.11.5" evidence="4"/>
<dbReference type="GO" id="GO:0006508">
    <property type="term" value="P:proteolysis"/>
    <property type="evidence" value="ECO:0007669"/>
    <property type="project" value="UniProtKB-KW"/>
</dbReference>
<dbReference type="SUPFAM" id="SSF53474">
    <property type="entry name" value="alpha/beta-Hydrolases"/>
    <property type="match status" value="1"/>
</dbReference>
<evidence type="ECO:0000256" key="1">
    <source>
        <dbReference type="ARBA" id="ARBA00001585"/>
    </source>
</evidence>
<evidence type="ECO:0000313" key="15">
    <source>
        <dbReference type="Proteomes" id="UP000036097"/>
    </source>
</evidence>
<keyword evidence="8" id="KW-0645">Protease</keyword>
<dbReference type="InterPro" id="IPR002410">
    <property type="entry name" value="Peptidase_S33"/>
</dbReference>
<sequence length="481" mass="53727">MARSDQPNDLTYERNCHLEGIREKVHCNTLPVAENRSDPTSRKIELSYSVLPAHKQKFPDEAFVIIAGGPGQAVSDYAGVFDKVFYAIRQSRDIILLDQRGTGRSNPLNCESGEEMSDLSFDDRAIDYSALAKACREEIKADVSQYGSLHAVADLDALRQHLGYRKLHLYGVSYGTRVAQLYLKKYPDHVATVSLDAVMPLEKSLLNSDGNVARSVSGLLAQCAADPDCHRFFPDLDNKLKSISRSLADQVVDIETMHPISGEIGTVRLTETKWESLIRAGLYADSSRAMLPFVIDRAAKQQFSAIVGLLSSWNQNLTMSMGMHASVVCAEDWGRATDTVRQQMAHDNDYGARQSLALYQAFCREWQIPLVEPVEFEQFESKVPVLMLSGGYDPVTPPEWAKPLETDFSNSLHLVSPYSSHGLALQTCANGIIADFVDKQQLDELDTDCIDNRQPRKFWLSPNSAEPRFTQEKKRNKEDAS</sequence>
<dbReference type="InterPro" id="IPR013595">
    <property type="entry name" value="Pept_S33_TAP-like_C"/>
</dbReference>
<protein>
    <recommendedName>
        <fullName evidence="5">Proline iminopeptidase</fullName>
        <ecNumber evidence="4">3.4.11.5</ecNumber>
    </recommendedName>
    <alternativeName>
        <fullName evidence="10">Prolyl aminopeptidase</fullName>
    </alternativeName>
</protein>
<evidence type="ECO:0000256" key="2">
    <source>
        <dbReference type="ARBA" id="ARBA00004496"/>
    </source>
</evidence>
<evidence type="ECO:0000256" key="6">
    <source>
        <dbReference type="ARBA" id="ARBA00022438"/>
    </source>
</evidence>
<dbReference type="PATRIC" id="fig|1195763.3.peg.4433"/>
<accession>A0A0J1GUW6</accession>
<feature type="compositionally biased region" description="Basic and acidic residues" evidence="11">
    <location>
        <begin position="469"/>
        <end position="481"/>
    </location>
</feature>
<comment type="catalytic activity">
    <reaction evidence="1">
        <text>Release of N-terminal proline from a peptide.</text>
        <dbReference type="EC" id="3.4.11.5"/>
    </reaction>
</comment>
<keyword evidence="7" id="KW-0963">Cytoplasm</keyword>
<evidence type="ECO:0000259" key="12">
    <source>
        <dbReference type="Pfam" id="PF00561"/>
    </source>
</evidence>
<organism evidence="14 15">
    <name type="scientific">Photobacterium aquae</name>
    <dbReference type="NCBI Taxonomy" id="1195763"/>
    <lineage>
        <taxon>Bacteria</taxon>
        <taxon>Pseudomonadati</taxon>
        <taxon>Pseudomonadota</taxon>
        <taxon>Gammaproteobacteria</taxon>
        <taxon>Vibrionales</taxon>
        <taxon>Vibrionaceae</taxon>
        <taxon>Photobacterium</taxon>
    </lineage>
</organism>
<dbReference type="EMBL" id="LDOT01000039">
    <property type="protein sequence ID" value="KLV03199.1"/>
    <property type="molecule type" value="Genomic_DNA"/>
</dbReference>
<dbReference type="PANTHER" id="PTHR43722:SF1">
    <property type="entry name" value="PROLINE IMINOPEPTIDASE"/>
    <property type="match status" value="1"/>
</dbReference>
<evidence type="ECO:0000256" key="9">
    <source>
        <dbReference type="ARBA" id="ARBA00022801"/>
    </source>
</evidence>
<dbReference type="GO" id="GO:0005737">
    <property type="term" value="C:cytoplasm"/>
    <property type="evidence" value="ECO:0007669"/>
    <property type="project" value="UniProtKB-SubCell"/>
</dbReference>
<gene>
    <name evidence="14" type="ORF">ABT56_20660</name>
</gene>
<evidence type="ECO:0000313" key="14">
    <source>
        <dbReference type="EMBL" id="KLV03199.1"/>
    </source>
</evidence>
<evidence type="ECO:0000256" key="5">
    <source>
        <dbReference type="ARBA" id="ARBA00021843"/>
    </source>
</evidence>
<evidence type="ECO:0000256" key="10">
    <source>
        <dbReference type="ARBA" id="ARBA00029605"/>
    </source>
</evidence>
<dbReference type="PANTHER" id="PTHR43722">
    <property type="entry name" value="PROLINE IMINOPEPTIDASE"/>
    <property type="match status" value="1"/>
</dbReference>
<dbReference type="STRING" id="1195763.ABT56_20660"/>
<reference evidence="14 15" key="1">
    <citation type="submission" date="2015-05" db="EMBL/GenBank/DDBJ databases">
        <title>Photobacterium galathea sp. nov.</title>
        <authorList>
            <person name="Machado H."/>
            <person name="Gram L."/>
        </authorList>
    </citation>
    <scope>NUCLEOTIDE SEQUENCE [LARGE SCALE GENOMIC DNA]</scope>
    <source>
        <strain evidence="14 15">CGMCC 1.12159</strain>
    </source>
</reference>
<dbReference type="Pfam" id="PF00561">
    <property type="entry name" value="Abhydrolase_1"/>
    <property type="match status" value="1"/>
</dbReference>
<proteinExistence type="inferred from homology"/>
<comment type="similarity">
    <text evidence="3">Belongs to the peptidase S33 family.</text>
</comment>
<evidence type="ECO:0000256" key="8">
    <source>
        <dbReference type="ARBA" id="ARBA00022670"/>
    </source>
</evidence>
<feature type="domain" description="AB hydrolase-1" evidence="12">
    <location>
        <begin position="62"/>
        <end position="216"/>
    </location>
</feature>
<evidence type="ECO:0000256" key="11">
    <source>
        <dbReference type="SAM" id="MobiDB-lite"/>
    </source>
</evidence>
<dbReference type="Pfam" id="PF08386">
    <property type="entry name" value="Abhydrolase_4"/>
    <property type="match status" value="1"/>
</dbReference>
<evidence type="ECO:0000259" key="13">
    <source>
        <dbReference type="Pfam" id="PF08386"/>
    </source>
</evidence>
<keyword evidence="9" id="KW-0378">Hydrolase</keyword>
<dbReference type="GO" id="GO:0004177">
    <property type="term" value="F:aminopeptidase activity"/>
    <property type="evidence" value="ECO:0007669"/>
    <property type="project" value="UniProtKB-KW"/>
</dbReference>
<keyword evidence="15" id="KW-1185">Reference proteome</keyword>
<dbReference type="InterPro" id="IPR005944">
    <property type="entry name" value="Pro_iminopeptidase"/>
</dbReference>
<feature type="region of interest" description="Disordered" evidence="11">
    <location>
        <begin position="458"/>
        <end position="481"/>
    </location>
</feature>
<comment type="caution">
    <text evidence="14">The sequence shown here is derived from an EMBL/GenBank/DDBJ whole genome shotgun (WGS) entry which is preliminary data.</text>
</comment>
<comment type="subcellular location">
    <subcellularLocation>
        <location evidence="2">Cytoplasm</location>
    </subcellularLocation>
</comment>
<dbReference type="Gene3D" id="3.40.50.1820">
    <property type="entry name" value="alpha/beta hydrolase"/>
    <property type="match status" value="1"/>
</dbReference>
<dbReference type="InterPro" id="IPR029058">
    <property type="entry name" value="AB_hydrolase_fold"/>
</dbReference>
<dbReference type="PRINTS" id="PR00793">
    <property type="entry name" value="PROAMNOPTASE"/>
</dbReference>
<feature type="domain" description="Peptidase S33 tripeptidyl aminopeptidase-like C-terminal" evidence="13">
    <location>
        <begin position="359"/>
        <end position="449"/>
    </location>
</feature>
<name>A0A0J1GUW6_9GAMM</name>
<evidence type="ECO:0000256" key="4">
    <source>
        <dbReference type="ARBA" id="ARBA00012568"/>
    </source>
</evidence>